<dbReference type="EMBL" id="MT141537">
    <property type="protein sequence ID" value="QJA65380.1"/>
    <property type="molecule type" value="Genomic_DNA"/>
</dbReference>
<gene>
    <name evidence="2" type="ORF">MM415A00252_0008</name>
    <name evidence="1" type="ORF">MM415B00400_0035</name>
</gene>
<evidence type="ECO:0000313" key="2">
    <source>
        <dbReference type="EMBL" id="QJA83787.1"/>
    </source>
</evidence>
<evidence type="ECO:0000313" key="1">
    <source>
        <dbReference type="EMBL" id="QJA65380.1"/>
    </source>
</evidence>
<name>A0A6M3J693_9ZZZZ</name>
<dbReference type="AlphaFoldDB" id="A0A6M3J693"/>
<dbReference type="EMBL" id="MT142518">
    <property type="protein sequence ID" value="QJA83787.1"/>
    <property type="molecule type" value="Genomic_DNA"/>
</dbReference>
<proteinExistence type="predicted"/>
<reference evidence="1" key="1">
    <citation type="submission" date="2020-03" db="EMBL/GenBank/DDBJ databases">
        <title>The deep terrestrial virosphere.</title>
        <authorList>
            <person name="Holmfeldt K."/>
            <person name="Nilsson E."/>
            <person name="Simone D."/>
            <person name="Lopez-Fernandez M."/>
            <person name="Wu X."/>
            <person name="de Brujin I."/>
            <person name="Lundin D."/>
            <person name="Andersson A."/>
            <person name="Bertilsson S."/>
            <person name="Dopson M."/>
        </authorList>
    </citation>
    <scope>NUCLEOTIDE SEQUENCE</scope>
    <source>
        <strain evidence="2">MM415A00252</strain>
        <strain evidence="1">MM415B00400</strain>
    </source>
</reference>
<sequence>MKNGAFAQSIYKQSVNKMEDLDTVRVLEDGRMFAYARAGAVALAPGKLTISPVPSGNANNEALSATQSAAIGATSVIVTFGGAVTADYYADGWFWVNDATGEGHLYRIKSHPAGTADVTLELKDSIRVALVASTSEWSAIANRQNLVVLSTFAQTGCIAGVPPIVVDINYYFWNQVKGPAPVLADGTLVIGDQCGQIAVAGAVTPLGANDVIGSVGTVMSVNVATEYALVNLAVPGY</sequence>
<accession>A0A6M3J693</accession>
<protein>
    <submittedName>
        <fullName evidence="1">Uncharacterized protein</fullName>
    </submittedName>
</protein>
<organism evidence="1">
    <name type="scientific">viral metagenome</name>
    <dbReference type="NCBI Taxonomy" id="1070528"/>
    <lineage>
        <taxon>unclassified sequences</taxon>
        <taxon>metagenomes</taxon>
        <taxon>organismal metagenomes</taxon>
    </lineage>
</organism>